<dbReference type="EMBL" id="MAAO01000008">
    <property type="protein sequence ID" value="OUR95266.1"/>
    <property type="molecule type" value="Genomic_DNA"/>
</dbReference>
<dbReference type="InterPro" id="IPR036291">
    <property type="entry name" value="NAD(P)-bd_dom_sf"/>
</dbReference>
<evidence type="ECO:0000313" key="3">
    <source>
        <dbReference type="Proteomes" id="UP000196531"/>
    </source>
</evidence>
<evidence type="ECO:0000259" key="1">
    <source>
        <dbReference type="Pfam" id="PF07993"/>
    </source>
</evidence>
<feature type="domain" description="Thioester reductase (TE)" evidence="1">
    <location>
        <begin position="5"/>
        <end position="235"/>
    </location>
</feature>
<dbReference type="Pfam" id="PF07993">
    <property type="entry name" value="NAD_binding_4"/>
    <property type="match status" value="1"/>
</dbReference>
<dbReference type="AlphaFoldDB" id="A0A1Y5F3W9"/>
<sequence>MKLFITGSTGYLGKELIPLLAKSQDHLYLLVRKNSLQKARALYSQYDNITLVKGDLTEPDLIEGSVLEFLENVESILHMGAFYDLKGDHPTCYMQNVLGTLNVLFFAKLCKKLKTFHYVSTIAVSGDHGGEFNEDDFYASQNFSNPYSSTKYEAERIVRNVKGDFKIKIYRPGIIIGHSETGEFEKIDGPYYFWERMAKFKSVAPAITHLPFLPLPLNSKATLPVVSVDHVAKMIALGVAGEESEEKIKCYQLVDREAPKVEELIYRSLAAFNIQTKIVSMDNHPLIEKSFDLLGIPSEIIHYMTTPVNYGNKNAKKDLGLKELSSFDTYHEAIFKKAKKLLREGK</sequence>
<evidence type="ECO:0000313" key="2">
    <source>
        <dbReference type="EMBL" id="OUR95266.1"/>
    </source>
</evidence>
<organism evidence="2 3">
    <name type="scientific">Halobacteriovorax marinus</name>
    <dbReference type="NCBI Taxonomy" id="97084"/>
    <lineage>
        <taxon>Bacteria</taxon>
        <taxon>Pseudomonadati</taxon>
        <taxon>Bdellovibrionota</taxon>
        <taxon>Bacteriovoracia</taxon>
        <taxon>Bacteriovoracales</taxon>
        <taxon>Halobacteriovoraceae</taxon>
        <taxon>Halobacteriovorax</taxon>
    </lineage>
</organism>
<gene>
    <name evidence="2" type="ORF">A9Q84_15605</name>
</gene>
<dbReference type="Proteomes" id="UP000196531">
    <property type="component" value="Unassembled WGS sequence"/>
</dbReference>
<comment type="caution">
    <text evidence="2">The sequence shown here is derived from an EMBL/GenBank/DDBJ whole genome shotgun (WGS) entry which is preliminary data.</text>
</comment>
<dbReference type="InterPro" id="IPR013120">
    <property type="entry name" value="FAR_NAD-bd"/>
</dbReference>
<dbReference type="Gene3D" id="3.40.50.720">
    <property type="entry name" value="NAD(P)-binding Rossmann-like Domain"/>
    <property type="match status" value="1"/>
</dbReference>
<reference evidence="3" key="1">
    <citation type="journal article" date="2017" name="Proc. Natl. Acad. Sci. U.S.A.">
        <title>Simulation of Deepwater Horizon oil plume reveals substrate specialization within a complex community of hydrocarbon-degraders.</title>
        <authorList>
            <person name="Hu P."/>
            <person name="Dubinsky E.A."/>
            <person name="Probst A.J."/>
            <person name="Wang J."/>
            <person name="Sieber C.M.K."/>
            <person name="Tom L.M."/>
            <person name="Gardinali P."/>
            <person name="Banfield J.F."/>
            <person name="Atlas R.M."/>
            <person name="Andersen G.L."/>
        </authorList>
    </citation>
    <scope>NUCLEOTIDE SEQUENCE [LARGE SCALE GENOMIC DNA]</scope>
</reference>
<name>A0A1Y5F3W9_9BACT</name>
<dbReference type="PANTHER" id="PTHR43000">
    <property type="entry name" value="DTDP-D-GLUCOSE 4,6-DEHYDRATASE-RELATED"/>
    <property type="match status" value="1"/>
</dbReference>
<accession>A0A1Y5F3W9</accession>
<protein>
    <recommendedName>
        <fullName evidence="1">Thioester reductase (TE) domain-containing protein</fullName>
    </recommendedName>
</protein>
<dbReference type="SUPFAM" id="SSF51735">
    <property type="entry name" value="NAD(P)-binding Rossmann-fold domains"/>
    <property type="match status" value="1"/>
</dbReference>
<proteinExistence type="predicted"/>
<dbReference type="CDD" id="cd05263">
    <property type="entry name" value="MupV_like_SDR_e"/>
    <property type="match status" value="1"/>
</dbReference>